<organism evidence="1 2">
    <name type="scientific">Aureimonas ureilytica</name>
    <dbReference type="NCBI Taxonomy" id="401562"/>
    <lineage>
        <taxon>Bacteria</taxon>
        <taxon>Pseudomonadati</taxon>
        <taxon>Pseudomonadota</taxon>
        <taxon>Alphaproteobacteria</taxon>
        <taxon>Hyphomicrobiales</taxon>
        <taxon>Aurantimonadaceae</taxon>
        <taxon>Aureimonas</taxon>
    </lineage>
</organism>
<gene>
    <name evidence="1" type="ORF">NS365_00145</name>
</gene>
<reference evidence="1 2" key="1">
    <citation type="journal article" date="2016" name="Front. Microbiol.">
        <title>Genomic Resource of Rice Seed Associated Bacteria.</title>
        <authorList>
            <person name="Midha S."/>
            <person name="Bansal K."/>
            <person name="Sharma S."/>
            <person name="Kumar N."/>
            <person name="Patil P.P."/>
            <person name="Chaudhry V."/>
            <person name="Patil P.B."/>
        </authorList>
    </citation>
    <scope>NUCLEOTIDE SEQUENCE [LARGE SCALE GENOMIC DNA]</scope>
    <source>
        <strain evidence="1 2">NS365</strain>
    </source>
</reference>
<dbReference type="Proteomes" id="UP000078529">
    <property type="component" value="Unassembled WGS sequence"/>
</dbReference>
<dbReference type="PATRIC" id="fig|401562.4.peg.27"/>
<accession>A0A147DBP9</accession>
<dbReference type="Pfam" id="PF00494">
    <property type="entry name" value="SQS_PSY"/>
    <property type="match status" value="1"/>
</dbReference>
<dbReference type="EMBL" id="LDQA01000001">
    <property type="protein sequence ID" value="KTR08592.1"/>
    <property type="molecule type" value="Genomic_DNA"/>
</dbReference>
<proteinExistence type="predicted"/>
<dbReference type="InterPro" id="IPR008949">
    <property type="entry name" value="Isoprenoid_synthase_dom_sf"/>
</dbReference>
<dbReference type="SUPFAM" id="SSF48576">
    <property type="entry name" value="Terpenoid synthases"/>
    <property type="match status" value="1"/>
</dbReference>
<sequence>MSAYAECERIVQDGDPDRAVAVGFATKPAQKHLFALYAFHLETLRIRDVVSQSLPGEIRLQWWRDRLASEEPLEDAAQGSRIATALISTIREHALPLDAFERYLEARVFDLYNDPMPSRADFEAYAGETSSALIMMATMVLDRSAAPRLADACGHAGVGQTAISVLRSEAIHRNRHQVYVPTDILAATGIDASTWLAGGAGSERARDAMRAFAREHLDRVLHQWASIPVSVRPALLPALWVGKAPITAGAKPSALRRLWFYWRQMRS</sequence>
<evidence type="ECO:0000313" key="2">
    <source>
        <dbReference type="Proteomes" id="UP000078529"/>
    </source>
</evidence>
<dbReference type="Gene3D" id="1.10.600.10">
    <property type="entry name" value="Farnesyl Diphosphate Synthase"/>
    <property type="match status" value="1"/>
</dbReference>
<keyword evidence="2" id="KW-1185">Reference proteome</keyword>
<dbReference type="InterPro" id="IPR002060">
    <property type="entry name" value="Squ/phyt_synthse"/>
</dbReference>
<comment type="caution">
    <text evidence="1">The sequence shown here is derived from an EMBL/GenBank/DDBJ whole genome shotgun (WGS) entry which is preliminary data.</text>
</comment>
<dbReference type="AlphaFoldDB" id="A0A147DBP9"/>
<evidence type="ECO:0008006" key="3">
    <source>
        <dbReference type="Google" id="ProtNLM"/>
    </source>
</evidence>
<protein>
    <recommendedName>
        <fullName evidence="3">Phytoene synthase</fullName>
    </recommendedName>
</protein>
<evidence type="ECO:0000313" key="1">
    <source>
        <dbReference type="EMBL" id="KTR08592.1"/>
    </source>
</evidence>
<name>A0A147DBP9_9HYPH</name>